<feature type="transmembrane region" description="Helical" evidence="6">
    <location>
        <begin position="382"/>
        <end position="401"/>
    </location>
</feature>
<dbReference type="InterPro" id="IPR011701">
    <property type="entry name" value="MFS"/>
</dbReference>
<feature type="transmembrane region" description="Helical" evidence="6">
    <location>
        <begin position="150"/>
        <end position="168"/>
    </location>
</feature>
<feature type="transmembrane region" description="Helical" evidence="6">
    <location>
        <begin position="180"/>
        <end position="202"/>
    </location>
</feature>
<accession>A0A427YCC3</accession>
<dbReference type="Proteomes" id="UP000279259">
    <property type="component" value="Unassembled WGS sequence"/>
</dbReference>
<feature type="transmembrane region" description="Helical" evidence="6">
    <location>
        <begin position="90"/>
        <end position="108"/>
    </location>
</feature>
<evidence type="ECO:0000256" key="4">
    <source>
        <dbReference type="ARBA" id="ARBA00022989"/>
    </source>
</evidence>
<feature type="domain" description="Major facilitator superfamily (MFS) profile" evidence="7">
    <location>
        <begin position="53"/>
        <end position="471"/>
    </location>
</feature>
<dbReference type="SUPFAM" id="SSF103473">
    <property type="entry name" value="MFS general substrate transporter"/>
    <property type="match status" value="1"/>
</dbReference>
<protein>
    <recommendedName>
        <fullName evidence="7">Major facilitator superfamily (MFS) profile domain-containing protein</fullName>
    </recommendedName>
</protein>
<reference evidence="8 9" key="1">
    <citation type="submission" date="2018-11" db="EMBL/GenBank/DDBJ databases">
        <title>Genome sequence of Saitozyma podzolica DSM 27192.</title>
        <authorList>
            <person name="Aliyu H."/>
            <person name="Gorte O."/>
            <person name="Ochsenreither K."/>
        </authorList>
    </citation>
    <scope>NUCLEOTIDE SEQUENCE [LARGE SCALE GENOMIC DNA]</scope>
    <source>
        <strain evidence="8 9">DSM 27192</strain>
    </source>
</reference>
<organism evidence="8 9">
    <name type="scientific">Saitozyma podzolica</name>
    <dbReference type="NCBI Taxonomy" id="1890683"/>
    <lineage>
        <taxon>Eukaryota</taxon>
        <taxon>Fungi</taxon>
        <taxon>Dikarya</taxon>
        <taxon>Basidiomycota</taxon>
        <taxon>Agaricomycotina</taxon>
        <taxon>Tremellomycetes</taxon>
        <taxon>Tremellales</taxon>
        <taxon>Trimorphomycetaceae</taxon>
        <taxon>Saitozyma</taxon>
    </lineage>
</organism>
<dbReference type="Pfam" id="PF07690">
    <property type="entry name" value="MFS_1"/>
    <property type="match status" value="1"/>
</dbReference>
<dbReference type="PROSITE" id="PS50850">
    <property type="entry name" value="MFS"/>
    <property type="match status" value="1"/>
</dbReference>
<keyword evidence="2" id="KW-0813">Transport</keyword>
<dbReference type="InterPro" id="IPR020846">
    <property type="entry name" value="MFS_dom"/>
</dbReference>
<dbReference type="GO" id="GO:0022857">
    <property type="term" value="F:transmembrane transporter activity"/>
    <property type="evidence" value="ECO:0007669"/>
    <property type="project" value="InterPro"/>
</dbReference>
<feature type="transmembrane region" description="Helical" evidence="6">
    <location>
        <begin position="413"/>
        <end position="433"/>
    </location>
</feature>
<evidence type="ECO:0000313" key="8">
    <source>
        <dbReference type="EMBL" id="RSH88716.1"/>
    </source>
</evidence>
<evidence type="ECO:0000256" key="1">
    <source>
        <dbReference type="ARBA" id="ARBA00004141"/>
    </source>
</evidence>
<dbReference type="PANTHER" id="PTHR43791">
    <property type="entry name" value="PERMEASE-RELATED"/>
    <property type="match status" value="1"/>
</dbReference>
<comment type="caution">
    <text evidence="8">The sequence shown here is derived from an EMBL/GenBank/DDBJ whole genome shotgun (WGS) entry which is preliminary data.</text>
</comment>
<dbReference type="EMBL" id="RSCD01000016">
    <property type="protein sequence ID" value="RSH88716.1"/>
    <property type="molecule type" value="Genomic_DNA"/>
</dbReference>
<dbReference type="FunFam" id="1.20.1250.20:FF:000013">
    <property type="entry name" value="MFS general substrate transporter"/>
    <property type="match status" value="1"/>
</dbReference>
<keyword evidence="4 6" id="KW-1133">Transmembrane helix</keyword>
<feature type="transmembrane region" description="Helical" evidence="6">
    <location>
        <begin position="445"/>
        <end position="462"/>
    </location>
</feature>
<feature type="transmembrane region" description="Helical" evidence="6">
    <location>
        <begin position="351"/>
        <end position="370"/>
    </location>
</feature>
<keyword evidence="5 6" id="KW-0472">Membrane</keyword>
<evidence type="ECO:0000259" key="7">
    <source>
        <dbReference type="PROSITE" id="PS50850"/>
    </source>
</evidence>
<proteinExistence type="predicted"/>
<gene>
    <name evidence="8" type="ORF">EHS25_002943</name>
</gene>
<dbReference type="AlphaFoldDB" id="A0A427YCC3"/>
<evidence type="ECO:0000256" key="6">
    <source>
        <dbReference type="SAM" id="Phobius"/>
    </source>
</evidence>
<evidence type="ECO:0000256" key="3">
    <source>
        <dbReference type="ARBA" id="ARBA00022692"/>
    </source>
</evidence>
<feature type="transmembrane region" description="Helical" evidence="6">
    <location>
        <begin position="320"/>
        <end position="339"/>
    </location>
</feature>
<dbReference type="PANTHER" id="PTHR43791:SF6">
    <property type="entry name" value="TRANSPORTER, PUTATIVE (AFU_ORTHOLOGUE AFUA_1G16690)-RELATED"/>
    <property type="match status" value="1"/>
</dbReference>
<feature type="transmembrane region" description="Helical" evidence="6">
    <location>
        <begin position="214"/>
        <end position="236"/>
    </location>
</feature>
<evidence type="ECO:0000256" key="5">
    <source>
        <dbReference type="ARBA" id="ARBA00023136"/>
    </source>
</evidence>
<name>A0A427YCC3_9TREE</name>
<keyword evidence="9" id="KW-1185">Reference proteome</keyword>
<keyword evidence="3 6" id="KW-0812">Transmembrane</keyword>
<dbReference type="OrthoDB" id="2985014at2759"/>
<dbReference type="GO" id="GO:0016020">
    <property type="term" value="C:membrane"/>
    <property type="evidence" value="ECO:0007669"/>
    <property type="project" value="UniProtKB-SubCell"/>
</dbReference>
<feature type="transmembrane region" description="Helical" evidence="6">
    <location>
        <begin position="120"/>
        <end position="138"/>
    </location>
</feature>
<dbReference type="FunFam" id="1.20.1250.20:FF:000057">
    <property type="entry name" value="MFS general substrate transporter"/>
    <property type="match status" value="1"/>
</dbReference>
<sequence length="512" mass="57236">MSVVIDAETKSPLDHVEDIKSPAEAEGLPDHLAPGSAYRIKVERRLKAKLDAKMFLLVIIYILNYIDRSNAAAARLQGFQTDLGINDTQFATVISILFAGFIFFQVPSNMILNWIGRPSIYLPACMFLWGLVSTLTGVVNSFSGAVVCRFWIGFIEAAFSPGVFFLLSKWYTRKELALRLSIFYCGNLISNAFGSLIAAGILANMNGLLGHAAWRWLFFIEGAITMFVAAISPFILPDFPHNTKRHFTDEEVKVAQLRMLEDAGEIDIDSADEKWYHGAKLAFTDWKLYILAVSQTCCIAGTSFSTYFPSLTKTLGFDNTKTLLMSAPPWVFACIVALANTWHSDRSNERYFHMAWPLGLGIIGFIMAIATEPTNVGARYTSLFFMTSSYAGYILTFSWMASSFPRPPAKRAVVISFVNAISQLGSVGGSYVWPSNYGPSFRRSFIFVAVMYAVVIILNFTFRMALVRENKKLAAGEVELETHRDLAENAARLENVTISDARDLKKRFRYML</sequence>
<feature type="transmembrane region" description="Helical" evidence="6">
    <location>
        <begin position="288"/>
        <end position="308"/>
    </location>
</feature>
<dbReference type="Gene3D" id="1.20.1250.20">
    <property type="entry name" value="MFS general substrate transporter like domains"/>
    <property type="match status" value="2"/>
</dbReference>
<evidence type="ECO:0000256" key="2">
    <source>
        <dbReference type="ARBA" id="ARBA00022448"/>
    </source>
</evidence>
<feature type="transmembrane region" description="Helical" evidence="6">
    <location>
        <begin position="50"/>
        <end position="66"/>
    </location>
</feature>
<evidence type="ECO:0000313" key="9">
    <source>
        <dbReference type="Proteomes" id="UP000279259"/>
    </source>
</evidence>
<dbReference type="InterPro" id="IPR036259">
    <property type="entry name" value="MFS_trans_sf"/>
</dbReference>
<comment type="subcellular location">
    <subcellularLocation>
        <location evidence="1">Membrane</location>
        <topology evidence="1">Multi-pass membrane protein</topology>
    </subcellularLocation>
</comment>